<evidence type="ECO:0000313" key="1">
    <source>
        <dbReference type="EMBL" id="KKN75062.1"/>
    </source>
</evidence>
<comment type="caution">
    <text evidence="1">The sequence shown here is derived from an EMBL/GenBank/DDBJ whole genome shotgun (WGS) entry which is preliminary data.</text>
</comment>
<proteinExistence type="predicted"/>
<sequence length="443" mass="45187">MKRIVIFIATALMLLPATALAKQDQVLQAFVIQAGGTDFGNVTVTGGTIDGVIIGGTTPAAGTFDPVKTTDTNDSNALSIIWNENDTSDRTINIVVNAGDRTLDLSENLTVGGGLDFTLTAEDAAGSIVLDEQTLEIEGEGTATQLTKLINANNAAATVTIEGTSAVVNQDTTSDATVTFGTVTAQAASSAAANIFINASAAEQNADKWKISAADGGNLTIETGQSGSYVAICTYTNAGAQTCTGTVTGSSLAAAASADPLLQMTQSGGDGSVGFEMDIDATTVTAASEDYDVAHKAMIGGSLDTYSFFDADSAVVLDNGIDSTYQLGNTASPATPRLYAATYTSAETLETEECYNSTIYISGATVITLPVMGYGMQITFITLTANAISVDANGADDTDLDGVASGVGEKSTSQGTVGEVIVYTWLDADGWYATSDGWTDGGA</sequence>
<gene>
    <name evidence="1" type="ORF">LCGC14_0384360</name>
</gene>
<protein>
    <submittedName>
        <fullName evidence="1">Uncharacterized protein</fullName>
    </submittedName>
</protein>
<organism evidence="1">
    <name type="scientific">marine sediment metagenome</name>
    <dbReference type="NCBI Taxonomy" id="412755"/>
    <lineage>
        <taxon>unclassified sequences</taxon>
        <taxon>metagenomes</taxon>
        <taxon>ecological metagenomes</taxon>
    </lineage>
</organism>
<accession>A0A0F9TJH9</accession>
<dbReference type="AlphaFoldDB" id="A0A0F9TJH9"/>
<dbReference type="EMBL" id="LAZR01000316">
    <property type="protein sequence ID" value="KKN75062.1"/>
    <property type="molecule type" value="Genomic_DNA"/>
</dbReference>
<reference evidence="1" key="1">
    <citation type="journal article" date="2015" name="Nature">
        <title>Complex archaea that bridge the gap between prokaryotes and eukaryotes.</title>
        <authorList>
            <person name="Spang A."/>
            <person name="Saw J.H."/>
            <person name="Jorgensen S.L."/>
            <person name="Zaremba-Niedzwiedzka K."/>
            <person name="Martijn J."/>
            <person name="Lind A.E."/>
            <person name="van Eijk R."/>
            <person name="Schleper C."/>
            <person name="Guy L."/>
            <person name="Ettema T.J."/>
        </authorList>
    </citation>
    <scope>NUCLEOTIDE SEQUENCE</scope>
</reference>
<name>A0A0F9TJH9_9ZZZZ</name>